<keyword evidence="2" id="KW-0812">Transmembrane</keyword>
<feature type="transmembrane region" description="Helical" evidence="2">
    <location>
        <begin position="20"/>
        <end position="44"/>
    </location>
</feature>
<organism evidence="3">
    <name type="scientific">marine sediment metagenome</name>
    <dbReference type="NCBI Taxonomy" id="412755"/>
    <lineage>
        <taxon>unclassified sequences</taxon>
        <taxon>metagenomes</taxon>
        <taxon>ecological metagenomes</taxon>
    </lineage>
</organism>
<keyword evidence="2" id="KW-1133">Transmembrane helix</keyword>
<proteinExistence type="predicted"/>
<evidence type="ECO:0000313" key="3">
    <source>
        <dbReference type="EMBL" id="KKL20486.1"/>
    </source>
</evidence>
<feature type="non-terminal residue" evidence="3">
    <location>
        <position position="223"/>
    </location>
</feature>
<accession>A0A0F9DS42</accession>
<keyword evidence="2" id="KW-0472">Membrane</keyword>
<name>A0A0F9DS42_9ZZZZ</name>
<keyword evidence="1" id="KW-0175">Coiled coil</keyword>
<evidence type="ECO:0000256" key="2">
    <source>
        <dbReference type="SAM" id="Phobius"/>
    </source>
</evidence>
<feature type="transmembrane region" description="Helical" evidence="2">
    <location>
        <begin position="68"/>
        <end position="91"/>
    </location>
</feature>
<sequence length="223" mass="23215">MMSIGLRILRQEYGGLSPVLDIAIGGLYQVSAVGAVLIGGFGLMSNSLKAFREVAGGASTNMEALRNVIGYTAGGIYVAAAAAGVLVAVGIGQWAYGQISGVAELRKEIESLEEGMKDIQSEMRNIGVEEAYLNAQSSALTARMNALKLEIERQGEPTIRQAAELASLEATLADVGVSMGFARADSSMYRADLVQTTDAVADYKEIIEDANKAAAEGIFGGGG</sequence>
<dbReference type="EMBL" id="LAZR01038081">
    <property type="protein sequence ID" value="KKL20486.1"/>
    <property type="molecule type" value="Genomic_DNA"/>
</dbReference>
<gene>
    <name evidence="3" type="ORF">LCGC14_2454970</name>
</gene>
<feature type="coiled-coil region" evidence="1">
    <location>
        <begin position="102"/>
        <end position="129"/>
    </location>
</feature>
<protein>
    <submittedName>
        <fullName evidence="3">Uncharacterized protein</fullName>
    </submittedName>
</protein>
<evidence type="ECO:0000256" key="1">
    <source>
        <dbReference type="SAM" id="Coils"/>
    </source>
</evidence>
<dbReference type="AlphaFoldDB" id="A0A0F9DS42"/>
<reference evidence="3" key="1">
    <citation type="journal article" date="2015" name="Nature">
        <title>Complex archaea that bridge the gap between prokaryotes and eukaryotes.</title>
        <authorList>
            <person name="Spang A."/>
            <person name="Saw J.H."/>
            <person name="Jorgensen S.L."/>
            <person name="Zaremba-Niedzwiedzka K."/>
            <person name="Martijn J."/>
            <person name="Lind A.E."/>
            <person name="van Eijk R."/>
            <person name="Schleper C."/>
            <person name="Guy L."/>
            <person name="Ettema T.J."/>
        </authorList>
    </citation>
    <scope>NUCLEOTIDE SEQUENCE</scope>
</reference>
<comment type="caution">
    <text evidence="3">The sequence shown here is derived from an EMBL/GenBank/DDBJ whole genome shotgun (WGS) entry which is preliminary data.</text>
</comment>